<keyword evidence="1" id="KW-0175">Coiled coil</keyword>
<evidence type="ECO:0000256" key="2">
    <source>
        <dbReference type="SAM" id="MobiDB-lite"/>
    </source>
</evidence>
<protein>
    <submittedName>
        <fullName evidence="3">Uncharacterized protein</fullName>
    </submittedName>
</protein>
<dbReference type="RefSeq" id="WP_173413184.1">
    <property type="nucleotide sequence ID" value="NZ_CP054139.1"/>
</dbReference>
<feature type="coiled-coil region" evidence="1">
    <location>
        <begin position="8"/>
        <end position="70"/>
    </location>
</feature>
<organism evidence="3 4">
    <name type="scientific">Mucilaginibacter mali</name>
    <dbReference type="NCBI Taxonomy" id="2740462"/>
    <lineage>
        <taxon>Bacteria</taxon>
        <taxon>Pseudomonadati</taxon>
        <taxon>Bacteroidota</taxon>
        <taxon>Sphingobacteriia</taxon>
        <taxon>Sphingobacteriales</taxon>
        <taxon>Sphingobacteriaceae</taxon>
        <taxon>Mucilaginibacter</taxon>
    </lineage>
</organism>
<keyword evidence="4" id="KW-1185">Reference proteome</keyword>
<name>A0A7D4UJ34_9SPHI</name>
<dbReference type="AlphaFoldDB" id="A0A7D4UJ34"/>
<evidence type="ECO:0000313" key="4">
    <source>
        <dbReference type="Proteomes" id="UP000505355"/>
    </source>
</evidence>
<proteinExistence type="predicted"/>
<gene>
    <name evidence="3" type="ORF">HQ865_01470</name>
</gene>
<evidence type="ECO:0000256" key="1">
    <source>
        <dbReference type="SAM" id="Coils"/>
    </source>
</evidence>
<feature type="coiled-coil region" evidence="1">
    <location>
        <begin position="445"/>
        <end position="495"/>
    </location>
</feature>
<accession>A0A7D4UJ34</accession>
<dbReference type="KEGG" id="mmab:HQ865_01470"/>
<dbReference type="Proteomes" id="UP000505355">
    <property type="component" value="Chromosome"/>
</dbReference>
<sequence>MPQQNQSTANIQDQVDKLKRSMTDLNNTLLILAQSQGVLGKTLKDSVKYLKTLDDAADDATSSIKKLNAQLSDNSKTIGKSTSALEENKKALADLPKLYDTLSKSQQANSVVADALDDNIKTLTANVKDQEKALEESKKTFDYHKAVMEQITSATEKLKKSNKDFGPVMEDVTKGFNIMKNGLAVVKTGFTGVGAAIKATGFGLLVLVLQSVVEYFTTTTEGAKKLKGGIAAISLVIDHIKKYVSGILSTIGENIVNAFSKPGETIKKVWNAILENLHSRLKGFSILFKAILSGDLKGMNDGLIQISTGVTHGTDKIKQSFDQLKTNITKAGKVIVETYNKAAESSDKATKKITDNNGKITEGTHGKGKPKTPKREILPKLEEAHSTGLYGSSGSDIPIELVASTNDSQKKTTTLQAEDIQPKESVEDNIIKSHNADDWKTEFALKQQQLDNEKAQAEKSAREKNQSVLKVDEEYKEKQKQLDKAKLEAQFANQQNYLKSVDKLSGALTGIFGKNTIAARAAFKAHQAAAAGQVIIDTEKSIMGIWSANASIPFVGVPKAIAETAIAVAAGASSLAGIVKQKPGFAKGGHYTSDGRGALLSGYSHTDDTNAYLRSGEAVVVSEAMRNPWARNLVSAINVAHGGRDFSVANPGRGYAIGGIYTDGGNANRYYNQPVNDVKDLANTVAYQMINNFPPIYVDVKDVNNQQNILAQTVNRVNL</sequence>
<feature type="region of interest" description="Disordered" evidence="2">
    <location>
        <begin position="349"/>
        <end position="373"/>
    </location>
</feature>
<evidence type="ECO:0000313" key="3">
    <source>
        <dbReference type="EMBL" id="QKJ28482.1"/>
    </source>
</evidence>
<dbReference type="EMBL" id="CP054139">
    <property type="protein sequence ID" value="QKJ28482.1"/>
    <property type="molecule type" value="Genomic_DNA"/>
</dbReference>
<reference evidence="3 4" key="1">
    <citation type="submission" date="2020-05" db="EMBL/GenBank/DDBJ databases">
        <title>Mucilaginibacter mali sp. nov.</title>
        <authorList>
            <person name="Kim H.S."/>
            <person name="Lee K.C."/>
            <person name="Suh M.K."/>
            <person name="Kim J.-S."/>
            <person name="Han K.-I."/>
            <person name="Eom M.K."/>
            <person name="Shin Y.K."/>
            <person name="Lee J.-S."/>
        </authorList>
    </citation>
    <scope>NUCLEOTIDE SEQUENCE [LARGE SCALE GENOMIC DNA]</scope>
    <source>
        <strain evidence="3 4">G2-14</strain>
    </source>
</reference>
<feature type="coiled-coil region" evidence="1">
    <location>
        <begin position="113"/>
        <end position="140"/>
    </location>
</feature>